<dbReference type="Proteomes" id="UP000187203">
    <property type="component" value="Unassembled WGS sequence"/>
</dbReference>
<name>A0A1R3JI15_9ROSI</name>
<evidence type="ECO:0000313" key="1">
    <source>
        <dbReference type="EMBL" id="OMO94471.1"/>
    </source>
</evidence>
<proteinExistence type="predicted"/>
<gene>
    <name evidence="1" type="ORF">COLO4_16317</name>
</gene>
<protein>
    <submittedName>
        <fullName evidence="1">Uncharacterized protein</fullName>
    </submittedName>
</protein>
<sequence>MKATRKQNPLWYLQAQDSLLEMKAFKGVGFDGYFQRVGSKKWRLLMEFREEARKGCPVYLGGNSVVNWDKLDAHVWEICFMTELAKGG</sequence>
<accession>A0A1R3JI15</accession>
<organism evidence="1 2">
    <name type="scientific">Corchorus olitorius</name>
    <dbReference type="NCBI Taxonomy" id="93759"/>
    <lineage>
        <taxon>Eukaryota</taxon>
        <taxon>Viridiplantae</taxon>
        <taxon>Streptophyta</taxon>
        <taxon>Embryophyta</taxon>
        <taxon>Tracheophyta</taxon>
        <taxon>Spermatophyta</taxon>
        <taxon>Magnoliopsida</taxon>
        <taxon>eudicotyledons</taxon>
        <taxon>Gunneridae</taxon>
        <taxon>Pentapetalae</taxon>
        <taxon>rosids</taxon>
        <taxon>malvids</taxon>
        <taxon>Malvales</taxon>
        <taxon>Malvaceae</taxon>
        <taxon>Grewioideae</taxon>
        <taxon>Apeibeae</taxon>
        <taxon>Corchorus</taxon>
    </lineage>
</organism>
<keyword evidence="2" id="KW-1185">Reference proteome</keyword>
<evidence type="ECO:0000313" key="2">
    <source>
        <dbReference type="Proteomes" id="UP000187203"/>
    </source>
</evidence>
<dbReference type="EMBL" id="AWUE01016034">
    <property type="protein sequence ID" value="OMO94471.1"/>
    <property type="molecule type" value="Genomic_DNA"/>
</dbReference>
<comment type="caution">
    <text evidence="1">The sequence shown here is derived from an EMBL/GenBank/DDBJ whole genome shotgun (WGS) entry which is preliminary data.</text>
</comment>
<reference evidence="2" key="1">
    <citation type="submission" date="2013-09" db="EMBL/GenBank/DDBJ databases">
        <title>Corchorus olitorius genome sequencing.</title>
        <authorList>
            <person name="Alam M."/>
            <person name="Haque M.S."/>
            <person name="Islam M.S."/>
            <person name="Emdad E.M."/>
            <person name="Islam M.M."/>
            <person name="Ahmed B."/>
            <person name="Halim A."/>
            <person name="Hossen Q.M.M."/>
            <person name="Hossain M.Z."/>
            <person name="Ahmed R."/>
            <person name="Khan M.M."/>
            <person name="Islam R."/>
            <person name="Rashid M.M."/>
            <person name="Khan S.A."/>
            <person name="Rahman M.S."/>
            <person name="Alam M."/>
            <person name="Yahiya A.S."/>
            <person name="Khan M.S."/>
            <person name="Azam M.S."/>
            <person name="Haque T."/>
            <person name="Lashkar M.Z.H."/>
            <person name="Akhand A.I."/>
            <person name="Morshed G."/>
            <person name="Roy S."/>
            <person name="Uddin K.S."/>
            <person name="Rabeya T."/>
            <person name="Hossain A.S."/>
            <person name="Chowdhury A."/>
            <person name="Snigdha A.R."/>
            <person name="Mortoza M.S."/>
            <person name="Matin S.A."/>
            <person name="Hoque S.M.E."/>
            <person name="Islam M.K."/>
            <person name="Roy D.K."/>
            <person name="Haider R."/>
            <person name="Moosa M.M."/>
            <person name="Elias S.M."/>
            <person name="Hasan A.M."/>
            <person name="Jahan S."/>
            <person name="Shafiuddin M."/>
            <person name="Mahmood N."/>
            <person name="Shommy N.S."/>
        </authorList>
    </citation>
    <scope>NUCLEOTIDE SEQUENCE [LARGE SCALE GENOMIC DNA]</scope>
    <source>
        <strain evidence="2">cv. O-4</strain>
    </source>
</reference>
<dbReference type="AlphaFoldDB" id="A0A1R3JI15"/>